<evidence type="ECO:0000313" key="1">
    <source>
        <dbReference type="EMBL" id="MBM6856854.1"/>
    </source>
</evidence>
<protein>
    <submittedName>
        <fullName evidence="1">DUF4276 family protein</fullName>
    </submittedName>
</protein>
<organism evidence="1 2">
    <name type="scientific">Caecibacteroides pullorum</name>
    <dbReference type="NCBI Taxonomy" id="2725562"/>
    <lineage>
        <taxon>Bacteria</taxon>
        <taxon>Pseudomonadati</taxon>
        <taxon>Bacteroidota</taxon>
        <taxon>Bacteroidia</taxon>
        <taxon>Bacteroidales</taxon>
        <taxon>Bacteroidaceae</taxon>
        <taxon>Caecibacteroides</taxon>
    </lineage>
</organism>
<dbReference type="RefSeq" id="WP_204971250.1">
    <property type="nucleotide sequence ID" value="NZ_JAAZTS010000003.1"/>
</dbReference>
<dbReference type="EMBL" id="JACJMO010000003">
    <property type="protein sequence ID" value="MBM6856854.1"/>
    <property type="molecule type" value="Genomic_DNA"/>
</dbReference>
<sequence length="216" mass="25074">MKRLVIVCEGETEQAFCNDVLRSHFLSKDIQLEAPTIKHSNGGIVAWDTLKKQIVKHLNEGDCIVSMLVDYYRIRDSYHFPGWMEAKGKSNLYERMRYLFEQMSLDMDEKLRPRFVPYIQLHEFEGLLFSDISVFPHNFTKEQLDYKQLESAVSEFSTPEEINNSPATAPSERLKKAVSGYDKVTDGAFLAMEIGLETIREKCILFNEWMGRLENS</sequence>
<gene>
    <name evidence="1" type="ORF">H6D15_04435</name>
</gene>
<dbReference type="Proteomes" id="UP000698924">
    <property type="component" value="Unassembled WGS sequence"/>
</dbReference>
<dbReference type="InterPro" id="IPR025455">
    <property type="entry name" value="DUF4276"/>
</dbReference>
<accession>A0AA40ZSM9</accession>
<comment type="caution">
    <text evidence="1">The sequence shown here is derived from an EMBL/GenBank/DDBJ whole genome shotgun (WGS) entry which is preliminary data.</text>
</comment>
<dbReference type="Pfam" id="PF14103">
    <property type="entry name" value="DUF4276"/>
    <property type="match status" value="1"/>
</dbReference>
<name>A0AA40ZSM9_9BACT</name>
<dbReference type="AlphaFoldDB" id="A0AA40ZSM9"/>
<proteinExistence type="predicted"/>
<keyword evidence="2" id="KW-1185">Reference proteome</keyword>
<reference evidence="1 2" key="1">
    <citation type="journal article" date="2021" name="Sci. Rep.">
        <title>The distribution of antibiotic resistance genes in chicken gut microbiota commensals.</title>
        <authorList>
            <person name="Juricova H."/>
            <person name="Matiasovicova J."/>
            <person name="Kubasova T."/>
            <person name="Cejkova D."/>
            <person name="Rychlik I."/>
        </authorList>
    </citation>
    <scope>NUCLEOTIDE SEQUENCE [LARGE SCALE GENOMIC DNA]</scope>
    <source>
        <strain evidence="1 2">An421</strain>
    </source>
</reference>
<evidence type="ECO:0000313" key="2">
    <source>
        <dbReference type="Proteomes" id="UP000698924"/>
    </source>
</evidence>